<sequence length="568" mass="64139">MKRVKFIYLYCVLGIIGIPGAFAQSEDKLLIMLSGELNEHYRELQGEKFPPYYMNYRIIDTWSTTIAASFGVLRDNQSRHTRIMIPHIRIGDSLLDNFSYYPMGAEVSERGISYAVLPIDDENNEKAIRQAIWMESSSRYAFASDIYERSKAQSKVNVKNEDKAPYFSFAPVESYYEPPFPADRLKVDTHAWIVRLKKISDLFNENMYMTRGDAILTYEVERRYFVDTEGRNVAENLPYARIMIQGSVTALDGMELPLLLSYFAYDPADLPTDEQMIADTREMVKMLAALREAPVAEPYTGPALLSGAASGVFFHEIFGHRLEGQRMKTDEDGQTFKQMVGESVLAPDFQVFDDPTLTRYAGKALNGYYKFDDQGIRSKRVDVVVDGKLRDFLMTRVPIDGFPMTNGHARASDGFDPVSRQSNLCIETKSPKTKEELRRMLVEEVKKQKKEYGYFFKEVTSGLTYTGKGSTNSFNVTPLVVYRIYTDGRPDELVRGVILIGTPLSMFSNIVCAGDDPDVFVGICGAESGNVQVTAISPTILVSKIETQRTAKSSILPPILPRVHLPQK</sequence>
<dbReference type="Proteomes" id="UP000031980">
    <property type="component" value="Unassembled WGS sequence"/>
</dbReference>
<dbReference type="OrthoDB" id="9788526at2"/>
<reference evidence="3 6" key="1">
    <citation type="submission" date="2014-07" db="EMBL/GenBank/DDBJ databases">
        <title>Porphyromonadaceae bacterium OUH 308042 = ATCC BAA-2681 = DSM 28342 draft genome.</title>
        <authorList>
            <person name="Sydenham T.V."/>
            <person name="Hasman H."/>
            <person name="Justensen U.S."/>
        </authorList>
    </citation>
    <scope>NUCLEOTIDE SEQUENCE [LARGE SCALE GENOMIC DNA]</scope>
    <source>
        <strain evidence="3 6">OUH 308042</strain>
    </source>
</reference>
<comment type="caution">
    <text evidence="3">The sequence shown here is derived from an EMBL/GenBank/DDBJ whole genome shotgun (WGS) entry which is preliminary data.</text>
</comment>
<dbReference type="RefSeq" id="WP_052634350.1">
    <property type="nucleotide sequence ID" value="NZ_JPIT01000007.1"/>
</dbReference>
<dbReference type="GO" id="GO:0008237">
    <property type="term" value="F:metallopeptidase activity"/>
    <property type="evidence" value="ECO:0007669"/>
    <property type="project" value="InterPro"/>
</dbReference>
<dbReference type="SUPFAM" id="SSF111283">
    <property type="entry name" value="Putative modulator of DNA gyrase, PmbA/TldD"/>
    <property type="match status" value="1"/>
</dbReference>
<dbReference type="InterPro" id="IPR036059">
    <property type="entry name" value="TldD/PmbA_sf"/>
</dbReference>
<evidence type="ECO:0000259" key="2">
    <source>
        <dbReference type="Pfam" id="PF19289"/>
    </source>
</evidence>
<evidence type="ECO:0000313" key="6">
    <source>
        <dbReference type="Proteomes" id="UP000031980"/>
    </source>
</evidence>
<dbReference type="InterPro" id="IPR051463">
    <property type="entry name" value="Peptidase_U62_metallo"/>
</dbReference>
<dbReference type="EMBL" id="JPIT01000007">
    <property type="protein sequence ID" value="KIO47315.1"/>
    <property type="molecule type" value="Genomic_DNA"/>
</dbReference>
<dbReference type="AlphaFoldDB" id="A0A0C3R3Z4"/>
<dbReference type="GO" id="GO:0005829">
    <property type="term" value="C:cytosol"/>
    <property type="evidence" value="ECO:0007669"/>
    <property type="project" value="TreeGrafter"/>
</dbReference>
<accession>A0A0C3R3Z4</accession>
<comment type="similarity">
    <text evidence="1">Belongs to the peptidase U62 family.</text>
</comment>
<evidence type="ECO:0000313" key="3">
    <source>
        <dbReference type="EMBL" id="KIO44025.1"/>
    </source>
</evidence>
<dbReference type="Pfam" id="PF19289">
    <property type="entry name" value="PmbA_TldD_3rd"/>
    <property type="match status" value="1"/>
</dbReference>
<reference evidence="4 5" key="2">
    <citation type="submission" date="2014-07" db="EMBL/GenBank/DDBJ databases">
        <title>Porphyromonadaceae bacterium OUH 334697 = ATCC BAA-2682 = DSM 28341 draft genome.</title>
        <authorList>
            <person name="Sydenham T.V."/>
            <person name="Hasman H."/>
            <person name="Justesen U.S."/>
        </authorList>
    </citation>
    <scope>NUCLEOTIDE SEQUENCE [LARGE SCALE GENOMIC DNA]</scope>
    <source>
        <strain evidence="4 5">OUH 334697</strain>
    </source>
</reference>
<dbReference type="InterPro" id="IPR045569">
    <property type="entry name" value="Metalloprtase-TldD/E_C"/>
</dbReference>
<evidence type="ECO:0000256" key="1">
    <source>
        <dbReference type="ARBA" id="ARBA00005836"/>
    </source>
</evidence>
<evidence type="ECO:0000313" key="5">
    <source>
        <dbReference type="Proteomes" id="UP000031937"/>
    </source>
</evidence>
<proteinExistence type="inferred from homology"/>
<feature type="domain" description="Metalloprotease TldD/E C-terminal" evidence="2">
    <location>
        <begin position="302"/>
        <end position="547"/>
    </location>
</feature>
<dbReference type="GO" id="GO:0006508">
    <property type="term" value="P:proteolysis"/>
    <property type="evidence" value="ECO:0007669"/>
    <property type="project" value="InterPro"/>
</dbReference>
<dbReference type="PANTHER" id="PTHR30624:SF0">
    <property type="entry name" value="METALLOPROTEASE SLR0863"/>
    <property type="match status" value="1"/>
</dbReference>
<dbReference type="PANTHER" id="PTHR30624">
    <property type="entry name" value="UNCHARACTERIZED PROTEIN TLDD AND PMBA"/>
    <property type="match status" value="1"/>
</dbReference>
<keyword evidence="6" id="KW-1185">Reference proteome</keyword>
<dbReference type="EMBL" id="JPIU01000040">
    <property type="protein sequence ID" value="KIO44025.1"/>
    <property type="molecule type" value="Genomic_DNA"/>
</dbReference>
<protein>
    <recommendedName>
        <fullName evidence="2">Metalloprotease TldD/E C-terminal domain-containing protein</fullName>
    </recommendedName>
</protein>
<gene>
    <name evidence="3" type="ORF">BA92_11615</name>
    <name evidence="4" type="ORF">IE90_01635</name>
</gene>
<organism evidence="3 6">
    <name type="scientific">Sanguibacteroides justesenii</name>
    <dbReference type="NCBI Taxonomy" id="1547597"/>
    <lineage>
        <taxon>Bacteria</taxon>
        <taxon>Pseudomonadati</taxon>
        <taxon>Bacteroidota</taxon>
        <taxon>Bacteroidia</taxon>
        <taxon>Bacteroidales</taxon>
        <taxon>Porphyromonadaceae</taxon>
        <taxon>Sanguibacteroides</taxon>
    </lineage>
</organism>
<evidence type="ECO:0000313" key="4">
    <source>
        <dbReference type="EMBL" id="KIO47315.1"/>
    </source>
</evidence>
<name>A0A0C3R3Z4_9PORP</name>
<dbReference type="Proteomes" id="UP000031937">
    <property type="component" value="Unassembled WGS sequence"/>
</dbReference>